<reference evidence="1" key="1">
    <citation type="journal article" date="2014" name="Front. Microbiol.">
        <title>High frequency of phylogenetically diverse reductive dehalogenase-homologous genes in deep subseafloor sedimentary metagenomes.</title>
        <authorList>
            <person name="Kawai M."/>
            <person name="Futagami T."/>
            <person name="Toyoda A."/>
            <person name="Takaki Y."/>
            <person name="Nishi S."/>
            <person name="Hori S."/>
            <person name="Arai W."/>
            <person name="Tsubouchi T."/>
            <person name="Morono Y."/>
            <person name="Uchiyama I."/>
            <person name="Ito T."/>
            <person name="Fujiyama A."/>
            <person name="Inagaki F."/>
            <person name="Takami H."/>
        </authorList>
    </citation>
    <scope>NUCLEOTIDE SEQUENCE</scope>
    <source>
        <strain evidence="1">Expedition CK06-06</strain>
    </source>
</reference>
<dbReference type="EMBL" id="BARU01006820">
    <property type="protein sequence ID" value="GAH37351.1"/>
    <property type="molecule type" value="Genomic_DNA"/>
</dbReference>
<proteinExistence type="predicted"/>
<feature type="non-terminal residue" evidence="1">
    <location>
        <position position="1"/>
    </location>
</feature>
<protein>
    <submittedName>
        <fullName evidence="1">Uncharacterized protein</fullName>
    </submittedName>
</protein>
<accession>X1EVD0</accession>
<sequence length="29" mass="3476">NDNYAYFLMTNFVIDDTDEIWGARITYTL</sequence>
<comment type="caution">
    <text evidence="1">The sequence shown here is derived from an EMBL/GenBank/DDBJ whole genome shotgun (WGS) entry which is preliminary data.</text>
</comment>
<organism evidence="1">
    <name type="scientific">marine sediment metagenome</name>
    <dbReference type="NCBI Taxonomy" id="412755"/>
    <lineage>
        <taxon>unclassified sequences</taxon>
        <taxon>metagenomes</taxon>
        <taxon>ecological metagenomes</taxon>
    </lineage>
</organism>
<gene>
    <name evidence="1" type="ORF">S03H2_13436</name>
</gene>
<evidence type="ECO:0000313" key="1">
    <source>
        <dbReference type="EMBL" id="GAH37351.1"/>
    </source>
</evidence>
<name>X1EVD0_9ZZZZ</name>
<dbReference type="AlphaFoldDB" id="X1EVD0"/>